<protein>
    <submittedName>
        <fullName evidence="1">Uncharacterized protein</fullName>
    </submittedName>
</protein>
<dbReference type="AlphaFoldDB" id="A0A267GLG0"/>
<name>A0A267GLG0_9PLAT</name>
<reference evidence="1 2" key="1">
    <citation type="submission" date="2017-06" db="EMBL/GenBank/DDBJ databases">
        <title>A platform for efficient transgenesis in Macrostomum lignano, a flatworm model organism for stem cell research.</title>
        <authorList>
            <person name="Berezikov E."/>
        </authorList>
    </citation>
    <scope>NUCLEOTIDE SEQUENCE [LARGE SCALE GENOMIC DNA]</scope>
    <source>
        <strain evidence="1">DV1</strain>
        <tissue evidence="1">Whole organism</tissue>
    </source>
</reference>
<gene>
    <name evidence="1" type="ORF">BOX15_Mlig032777g1</name>
</gene>
<dbReference type="EMBL" id="NIVC01000261">
    <property type="protein sequence ID" value="PAA86848.1"/>
    <property type="molecule type" value="Genomic_DNA"/>
</dbReference>
<accession>A0A267GLG0</accession>
<keyword evidence="2" id="KW-1185">Reference proteome</keyword>
<dbReference type="Proteomes" id="UP000215902">
    <property type="component" value="Unassembled WGS sequence"/>
</dbReference>
<comment type="caution">
    <text evidence="1">The sequence shown here is derived from an EMBL/GenBank/DDBJ whole genome shotgun (WGS) entry which is preliminary data.</text>
</comment>
<organism evidence="1 2">
    <name type="scientific">Macrostomum lignano</name>
    <dbReference type="NCBI Taxonomy" id="282301"/>
    <lineage>
        <taxon>Eukaryota</taxon>
        <taxon>Metazoa</taxon>
        <taxon>Spiralia</taxon>
        <taxon>Lophotrochozoa</taxon>
        <taxon>Platyhelminthes</taxon>
        <taxon>Rhabditophora</taxon>
        <taxon>Macrostomorpha</taxon>
        <taxon>Macrostomida</taxon>
        <taxon>Macrostomidae</taxon>
        <taxon>Macrostomum</taxon>
    </lineage>
</organism>
<sequence>MADRGEPDVEAVAEQLAAVNIQDEPVGELGWDELRDQIITINEVEYRRIRLRLVPPPQPSTCYVFLGDGEGNFTFSSAFAALRGSPSGIFSTDITVQEDQEIRDVWPRRLRLEIIRRLPDGPPTFEALGPPIWKTEKRS</sequence>
<evidence type="ECO:0000313" key="2">
    <source>
        <dbReference type="Proteomes" id="UP000215902"/>
    </source>
</evidence>
<proteinExistence type="predicted"/>
<evidence type="ECO:0000313" key="1">
    <source>
        <dbReference type="EMBL" id="PAA86848.1"/>
    </source>
</evidence>